<proteinExistence type="predicted"/>
<dbReference type="AlphaFoldDB" id="A0A9Q0IIX9"/>
<evidence type="ECO:0000256" key="1">
    <source>
        <dbReference type="SAM" id="MobiDB-lite"/>
    </source>
</evidence>
<evidence type="ECO:0000313" key="3">
    <source>
        <dbReference type="Proteomes" id="UP001148018"/>
    </source>
</evidence>
<protein>
    <submittedName>
        <fullName evidence="2">Uncharacterized protein</fullName>
    </submittedName>
</protein>
<feature type="region of interest" description="Disordered" evidence="1">
    <location>
        <begin position="1"/>
        <end position="27"/>
    </location>
</feature>
<dbReference type="EMBL" id="JANIIK010000046">
    <property type="protein sequence ID" value="KAJ3602157.1"/>
    <property type="molecule type" value="Genomic_DNA"/>
</dbReference>
<sequence>MSSPPHPLDQLLVAPIRPSSPSGPAPGTSYQTLLTLWTSSWYLLSDPPHPLDQLLVAPIRPSSPSGPAPGSSYQTLLTLWTSSW</sequence>
<reference evidence="2" key="1">
    <citation type="submission" date="2022-07" db="EMBL/GenBank/DDBJ databases">
        <title>Chromosome-level genome of Muraenolepis orangiensis.</title>
        <authorList>
            <person name="Kim J."/>
        </authorList>
    </citation>
    <scope>NUCLEOTIDE SEQUENCE</scope>
    <source>
        <strain evidence="2">KU_S4_2022</strain>
        <tissue evidence="2">Muscle</tissue>
    </source>
</reference>
<comment type="caution">
    <text evidence="2">The sequence shown here is derived from an EMBL/GenBank/DDBJ whole genome shotgun (WGS) entry which is preliminary data.</text>
</comment>
<gene>
    <name evidence="2" type="ORF">NHX12_029916</name>
</gene>
<keyword evidence="3" id="KW-1185">Reference proteome</keyword>
<name>A0A9Q0IIX9_9TELE</name>
<accession>A0A9Q0IIX9</accession>
<dbReference type="Proteomes" id="UP001148018">
    <property type="component" value="Unassembled WGS sequence"/>
</dbReference>
<organism evidence="2 3">
    <name type="scientific">Muraenolepis orangiensis</name>
    <name type="common">Patagonian moray cod</name>
    <dbReference type="NCBI Taxonomy" id="630683"/>
    <lineage>
        <taxon>Eukaryota</taxon>
        <taxon>Metazoa</taxon>
        <taxon>Chordata</taxon>
        <taxon>Craniata</taxon>
        <taxon>Vertebrata</taxon>
        <taxon>Euteleostomi</taxon>
        <taxon>Actinopterygii</taxon>
        <taxon>Neopterygii</taxon>
        <taxon>Teleostei</taxon>
        <taxon>Neoteleostei</taxon>
        <taxon>Acanthomorphata</taxon>
        <taxon>Zeiogadaria</taxon>
        <taxon>Gadariae</taxon>
        <taxon>Gadiformes</taxon>
        <taxon>Muraenolepidoidei</taxon>
        <taxon>Muraenolepididae</taxon>
        <taxon>Muraenolepis</taxon>
    </lineage>
</organism>
<evidence type="ECO:0000313" key="2">
    <source>
        <dbReference type="EMBL" id="KAJ3602157.1"/>
    </source>
</evidence>